<comment type="caution">
    <text evidence="2">The sequence shown here is derived from an EMBL/GenBank/DDBJ whole genome shotgun (WGS) entry which is preliminary data.</text>
</comment>
<dbReference type="SMART" id="SM00256">
    <property type="entry name" value="FBOX"/>
    <property type="match status" value="1"/>
</dbReference>
<dbReference type="InterPro" id="IPR001810">
    <property type="entry name" value="F-box_dom"/>
</dbReference>
<accession>A0A8T2BBN5</accession>
<dbReference type="OrthoDB" id="1098411at2759"/>
<dbReference type="InterPro" id="IPR006527">
    <property type="entry name" value="F-box-assoc_dom_typ1"/>
</dbReference>
<dbReference type="AlphaFoldDB" id="A0A8T2BBN5"/>
<dbReference type="PANTHER" id="PTHR31672:SF13">
    <property type="entry name" value="F-BOX PROTEIN CPR30-LIKE"/>
    <property type="match status" value="1"/>
</dbReference>
<dbReference type="InterPro" id="IPR017451">
    <property type="entry name" value="F-box-assoc_interact_dom"/>
</dbReference>
<dbReference type="NCBIfam" id="TIGR01640">
    <property type="entry name" value="F_box_assoc_1"/>
    <property type="match status" value="1"/>
</dbReference>
<evidence type="ECO:0000259" key="1">
    <source>
        <dbReference type="PROSITE" id="PS50181"/>
    </source>
</evidence>
<feature type="domain" description="F-box" evidence="1">
    <location>
        <begin position="1"/>
        <end position="48"/>
    </location>
</feature>
<gene>
    <name evidence="2" type="ORF">ISN44_As08g029700</name>
</gene>
<dbReference type="Pfam" id="PF07734">
    <property type="entry name" value="FBA_1"/>
    <property type="match status" value="1"/>
</dbReference>
<reference evidence="2 3" key="1">
    <citation type="submission" date="2020-12" db="EMBL/GenBank/DDBJ databases">
        <title>Concerted genomic and epigenomic changes stabilize Arabidopsis allopolyploids.</title>
        <authorList>
            <person name="Chen Z."/>
        </authorList>
    </citation>
    <scope>NUCLEOTIDE SEQUENCE [LARGE SCALE GENOMIC DNA]</scope>
    <source>
        <strain evidence="2">As9502</strain>
        <tissue evidence="2">Leaf</tissue>
    </source>
</reference>
<dbReference type="PROSITE" id="PS50181">
    <property type="entry name" value="FBOX"/>
    <property type="match status" value="1"/>
</dbReference>
<dbReference type="Proteomes" id="UP000694251">
    <property type="component" value="Chromosome 8"/>
</dbReference>
<proteinExistence type="predicted"/>
<evidence type="ECO:0000313" key="2">
    <source>
        <dbReference type="EMBL" id="KAG7583459.1"/>
    </source>
</evidence>
<name>A0A8T2BBN5_ARASU</name>
<protein>
    <submittedName>
        <fullName evidence="2">F-box domain</fullName>
    </submittedName>
</protein>
<dbReference type="InterPro" id="IPR050796">
    <property type="entry name" value="SCF_F-box_component"/>
</dbReference>
<dbReference type="PANTHER" id="PTHR31672">
    <property type="entry name" value="BNACNNG10540D PROTEIN"/>
    <property type="match status" value="1"/>
</dbReference>
<evidence type="ECO:0000313" key="3">
    <source>
        <dbReference type="Proteomes" id="UP000694251"/>
    </source>
</evidence>
<sequence>MSDLPPDLVEEILSRVPATSLKRLRSTCKEWNALLNNRRFTEKHFREAPKQSHALLRKDFRVCPMRINLNVAAPSIEFKSVLSLKNSHNNSEHIDIAKVVHCDGLLLCTTKDGRLVLWNPCLGETRWIQLEADYEKHTRFALGYQNNKSCRCYKILRFSKSYLTPNHMDVVSKIYELTSDSWRVLLDKVALNYFLLESENSVSLKGNTYCSRQRQLPEQGYSWRTEYEAEKADMSYEKEMFDRFLKQVEAENQEILRLGSELKVERNDLS</sequence>
<dbReference type="CDD" id="cd22157">
    <property type="entry name" value="F-box_AtFBW1-like"/>
    <property type="match status" value="1"/>
</dbReference>
<keyword evidence="3" id="KW-1185">Reference proteome</keyword>
<dbReference type="EMBL" id="JAEFBJ010000008">
    <property type="protein sequence ID" value="KAG7583459.1"/>
    <property type="molecule type" value="Genomic_DNA"/>
</dbReference>
<dbReference type="Pfam" id="PF00646">
    <property type="entry name" value="F-box"/>
    <property type="match status" value="1"/>
</dbReference>
<organism evidence="2 3">
    <name type="scientific">Arabidopsis suecica</name>
    <name type="common">Swedish thale-cress</name>
    <name type="synonym">Cardaminopsis suecica</name>
    <dbReference type="NCBI Taxonomy" id="45249"/>
    <lineage>
        <taxon>Eukaryota</taxon>
        <taxon>Viridiplantae</taxon>
        <taxon>Streptophyta</taxon>
        <taxon>Embryophyta</taxon>
        <taxon>Tracheophyta</taxon>
        <taxon>Spermatophyta</taxon>
        <taxon>Magnoliopsida</taxon>
        <taxon>eudicotyledons</taxon>
        <taxon>Gunneridae</taxon>
        <taxon>Pentapetalae</taxon>
        <taxon>rosids</taxon>
        <taxon>malvids</taxon>
        <taxon>Brassicales</taxon>
        <taxon>Brassicaceae</taxon>
        <taxon>Camelineae</taxon>
        <taxon>Arabidopsis</taxon>
    </lineage>
</organism>